<evidence type="ECO:0000313" key="1">
    <source>
        <dbReference type="EMBL" id="ANS71018.1"/>
    </source>
</evidence>
<proteinExistence type="predicted"/>
<dbReference type="EMBL" id="KU377538">
    <property type="protein sequence ID" value="ANS71018.1"/>
    <property type="molecule type" value="Genomic_DNA"/>
</dbReference>
<organismHost>
    <name type="scientific">Lepidoptera</name>
    <name type="common">moths &amp; butterflies</name>
    <dbReference type="NCBI Taxonomy" id="7088"/>
</organismHost>
<sequence>MNYSTVILILAVAYVWHAGSLAREIVEIKRLLVAVYERLVSSFDGLTDQLDAMRNETVSYWHSLNEKSQRLIELVAQNGQKIDTLNCKVDAILQNA</sequence>
<protein>
    <submittedName>
        <fullName evidence="1">Glycoprotein 16</fullName>
    </submittedName>
</protein>
<accession>A0A1B1MR09</accession>
<name>A0A1B1MR09_NPVLD</name>
<reference evidence="1" key="1">
    <citation type="journal article" date="2016" name="J. Invertebr. Pathol.">
        <title>An alphabaculovirus isolated from dead Lymantria dispar larvae shows high genetic similarity to baculovirus previously isolated from Lymantria monacha - An example of adaptation to a new host.</title>
        <authorList>
            <person name="Rabalski L."/>
            <person name="Krejmer-Rabalska M."/>
            <person name="Skrzecz I."/>
            <person name="Wasag B."/>
            <person name="Szewczyk B."/>
        </authorList>
    </citation>
    <scope>NUCLEOTIDE SEQUENCE</scope>
    <source>
        <strain evidence="1">BNP</strain>
    </source>
</reference>
<organism evidence="1">
    <name type="scientific">Lymantria dispar multicapsid nuclear polyhedrosis virus</name>
    <name type="common">LdMNPV</name>
    <dbReference type="NCBI Taxonomy" id="10449"/>
    <lineage>
        <taxon>Viruses</taxon>
        <taxon>Viruses incertae sedis</taxon>
        <taxon>Naldaviricetes</taxon>
        <taxon>Lefavirales</taxon>
        <taxon>Baculoviridae</taxon>
        <taxon>Alphabaculovirus</taxon>
        <taxon>Alphabaculovirus lydisparis</taxon>
    </lineage>
</organism>